<evidence type="ECO:0000313" key="1">
    <source>
        <dbReference type="EMBL" id="MCI05944.1"/>
    </source>
</evidence>
<comment type="caution">
    <text evidence="1">The sequence shown here is derived from an EMBL/GenBank/DDBJ whole genome shotgun (WGS) entry which is preliminary data.</text>
</comment>
<protein>
    <submittedName>
        <fullName evidence="1">FAR1-related protein</fullName>
    </submittedName>
</protein>
<proteinExistence type="predicted"/>
<name>A0A392P2I6_9FABA</name>
<keyword evidence="2" id="KW-1185">Reference proteome</keyword>
<dbReference type="AlphaFoldDB" id="A0A392P2I6"/>
<evidence type="ECO:0000313" key="2">
    <source>
        <dbReference type="Proteomes" id="UP000265520"/>
    </source>
</evidence>
<sequence length="196" mass="22487">MLQATGRSEEAHQIIRLDLAIELNQNRANYVKLFGGHERFDVIKNALTPDGIGPAREDKWMIMPDMGFLLAKKYKHVVILIGSNRGYSKNYFPLEGARTSRERLMCLGWVNGDHFMVIHLKPNCPLPSTSPMWDQHCLEDATKCSDKYIHRMYADNNLKRSQDDIIVEDYVTRPKIVVDLDLKDSIVPETVDLAED</sequence>
<reference evidence="1 2" key="1">
    <citation type="journal article" date="2018" name="Front. Plant Sci.">
        <title>Red Clover (Trifolium pratense) and Zigzag Clover (T. medium) - A Picture of Genomic Similarities and Differences.</title>
        <authorList>
            <person name="Dluhosova J."/>
            <person name="Istvanek J."/>
            <person name="Nedelnik J."/>
            <person name="Repkova J."/>
        </authorList>
    </citation>
    <scope>NUCLEOTIDE SEQUENCE [LARGE SCALE GENOMIC DNA]</scope>
    <source>
        <strain evidence="2">cv. 10/8</strain>
        <tissue evidence="1">Leaf</tissue>
    </source>
</reference>
<dbReference type="EMBL" id="LXQA010060238">
    <property type="protein sequence ID" value="MCI05944.1"/>
    <property type="molecule type" value="Genomic_DNA"/>
</dbReference>
<dbReference type="Proteomes" id="UP000265520">
    <property type="component" value="Unassembled WGS sequence"/>
</dbReference>
<organism evidence="1 2">
    <name type="scientific">Trifolium medium</name>
    <dbReference type="NCBI Taxonomy" id="97028"/>
    <lineage>
        <taxon>Eukaryota</taxon>
        <taxon>Viridiplantae</taxon>
        <taxon>Streptophyta</taxon>
        <taxon>Embryophyta</taxon>
        <taxon>Tracheophyta</taxon>
        <taxon>Spermatophyta</taxon>
        <taxon>Magnoliopsida</taxon>
        <taxon>eudicotyledons</taxon>
        <taxon>Gunneridae</taxon>
        <taxon>Pentapetalae</taxon>
        <taxon>rosids</taxon>
        <taxon>fabids</taxon>
        <taxon>Fabales</taxon>
        <taxon>Fabaceae</taxon>
        <taxon>Papilionoideae</taxon>
        <taxon>50 kb inversion clade</taxon>
        <taxon>NPAAA clade</taxon>
        <taxon>Hologalegina</taxon>
        <taxon>IRL clade</taxon>
        <taxon>Trifolieae</taxon>
        <taxon>Trifolium</taxon>
    </lineage>
</organism>
<accession>A0A392P2I6</accession>